<feature type="chain" id="PRO_5043853264" evidence="2">
    <location>
        <begin position="27"/>
        <end position="220"/>
    </location>
</feature>
<feature type="non-terminal residue" evidence="3">
    <location>
        <position position="220"/>
    </location>
</feature>
<keyword evidence="2" id="KW-0732">Signal</keyword>
<dbReference type="EMBL" id="CAXKWB010007979">
    <property type="protein sequence ID" value="CAL4089180.1"/>
    <property type="molecule type" value="Genomic_DNA"/>
</dbReference>
<accession>A0AAV2QN61</accession>
<keyword evidence="4" id="KW-1185">Reference proteome</keyword>
<dbReference type="Proteomes" id="UP001497623">
    <property type="component" value="Unassembled WGS sequence"/>
</dbReference>
<evidence type="ECO:0000313" key="4">
    <source>
        <dbReference type="Proteomes" id="UP001497623"/>
    </source>
</evidence>
<gene>
    <name evidence="3" type="ORF">MNOR_LOCUS13728</name>
</gene>
<protein>
    <submittedName>
        <fullName evidence="3">Uncharacterized protein</fullName>
    </submittedName>
</protein>
<proteinExistence type="predicted"/>
<evidence type="ECO:0000256" key="1">
    <source>
        <dbReference type="SAM" id="MobiDB-lite"/>
    </source>
</evidence>
<comment type="caution">
    <text evidence="3">The sequence shown here is derived from an EMBL/GenBank/DDBJ whole genome shotgun (WGS) entry which is preliminary data.</text>
</comment>
<feature type="region of interest" description="Disordered" evidence="1">
    <location>
        <begin position="178"/>
        <end position="220"/>
    </location>
</feature>
<sequence>MARVQCSYIAAALLLLLVSFCGQVSPAEFIIDSLEGCHGEVNNSELCISDGESKSDEGEEPALAAYIGADGAPEDPTRAAYRGADIAPQGPTRVAFRGDDDGAPPPVVNVGGRMLSNSDPEWGIDHGARDIASFRPRSDYKYEEGFRVPVVRVESRMLGDTMPNMLPGMYPGPIGGPMGRPMDEDRGIPGVSMGRDPPPKVLQFQGVPPGDAFMTDNTHD</sequence>
<organism evidence="3 4">
    <name type="scientific">Meganyctiphanes norvegica</name>
    <name type="common">Northern krill</name>
    <name type="synonym">Thysanopoda norvegica</name>
    <dbReference type="NCBI Taxonomy" id="48144"/>
    <lineage>
        <taxon>Eukaryota</taxon>
        <taxon>Metazoa</taxon>
        <taxon>Ecdysozoa</taxon>
        <taxon>Arthropoda</taxon>
        <taxon>Crustacea</taxon>
        <taxon>Multicrustacea</taxon>
        <taxon>Malacostraca</taxon>
        <taxon>Eumalacostraca</taxon>
        <taxon>Eucarida</taxon>
        <taxon>Euphausiacea</taxon>
        <taxon>Euphausiidae</taxon>
        <taxon>Meganyctiphanes</taxon>
    </lineage>
</organism>
<feature type="signal peptide" evidence="2">
    <location>
        <begin position="1"/>
        <end position="26"/>
    </location>
</feature>
<evidence type="ECO:0000256" key="2">
    <source>
        <dbReference type="SAM" id="SignalP"/>
    </source>
</evidence>
<dbReference type="AlphaFoldDB" id="A0AAV2QN61"/>
<reference evidence="3 4" key="1">
    <citation type="submission" date="2024-05" db="EMBL/GenBank/DDBJ databases">
        <authorList>
            <person name="Wallberg A."/>
        </authorList>
    </citation>
    <scope>NUCLEOTIDE SEQUENCE [LARGE SCALE GENOMIC DNA]</scope>
</reference>
<name>A0AAV2QN61_MEGNR</name>
<evidence type="ECO:0000313" key="3">
    <source>
        <dbReference type="EMBL" id="CAL4089180.1"/>
    </source>
</evidence>